<dbReference type="PROSITE" id="PS51257">
    <property type="entry name" value="PROKAR_LIPOPROTEIN"/>
    <property type="match status" value="1"/>
</dbReference>
<evidence type="ECO:0000313" key="1">
    <source>
        <dbReference type="EMBL" id="PZR13971.1"/>
    </source>
</evidence>
<comment type="caution">
    <text evidence="1">The sequence shown here is derived from an EMBL/GenBank/DDBJ whole genome shotgun (WGS) entry which is preliminary data.</text>
</comment>
<dbReference type="AlphaFoldDB" id="A0A2W5VTV4"/>
<dbReference type="Proteomes" id="UP000249061">
    <property type="component" value="Unassembled WGS sequence"/>
</dbReference>
<accession>A0A2W5VTV4</accession>
<dbReference type="InterPro" id="IPR016195">
    <property type="entry name" value="Pol/histidinol_Pase-like"/>
</dbReference>
<evidence type="ECO:0000313" key="2">
    <source>
        <dbReference type="Proteomes" id="UP000249061"/>
    </source>
</evidence>
<dbReference type="EMBL" id="QFQP01000008">
    <property type="protein sequence ID" value="PZR13971.1"/>
    <property type="molecule type" value="Genomic_DNA"/>
</dbReference>
<protein>
    <submittedName>
        <fullName evidence="1">Uncharacterized protein</fullName>
    </submittedName>
</protein>
<name>A0A2W5VTV4_9BACT</name>
<dbReference type="InterPro" id="IPR018247">
    <property type="entry name" value="EF_Hand_1_Ca_BS"/>
</dbReference>
<dbReference type="SUPFAM" id="SSF89550">
    <property type="entry name" value="PHP domain-like"/>
    <property type="match status" value="1"/>
</dbReference>
<dbReference type="Gene3D" id="3.20.20.140">
    <property type="entry name" value="Metal-dependent hydrolases"/>
    <property type="match status" value="1"/>
</dbReference>
<proteinExistence type="predicted"/>
<sequence>MKLLPVVVSCVAAFALSGCQKEGCLGGEDGCRVPPPCPRVTFACSTSELAVKRIESPMERPGGWNGLGTVGDVKLTNGLVEVVIANIGTQNYLDPNGGSIIDLGPRGQQKDTINGILQVVGILPRDAAFYTSLEIIDESPVRVAVQVKGTLDGIPSVPIVTRYELTPCDPGVRVRTEIVNGSTDTQTWALVDGYYWSGRESLPFRPSDGFQYSSFGLTTINGAFHEFPWFAAAGHSGDDKISSFAAVSCTEKTMEGFHSESLSAAGLKRQIVKPRGSLIFERFLAVADAKGISGGADIAMEVRRQVHGERYVTLKGKVERMGGSSFNAEREASVLFIEPGAKPAQWSQVVPDASGSFSARVPAGKNYLVEVHAFGRKQVERQFDGVSGDQDLGTFSLPAIGTVTFTVNHGLTLMPLNAEIFLFPQSEADREAVVGTLHGRFTTCAPWLGSPAGASPACNRVLVNNGTATAEVPLGKYDVIAFHGPFWSIANQSVEFTGGPQTLNFTLVPIPGLKPSGALSSDLHVHGARSFDSSIPDFDRVLSMSASALDVVIGTDHEVIGDYSGMVAQLGLQNTMSVIVGLETTGHIPFLTVPGYGFPLVIGHYNFWPLKYDPSLPRNGAPIDERVEPGELFERVKPAFTGEPMIELNHPWADPEFGRDLGFPRAIFMDLRKNIPASDDGTRQSVFNRQPANASFKNDDHHVQEVMNGTDNGLFLQYRSFWHYTLNQGLLKAGTANSDSHSLTDNTVGVPQNVVFTTTSPATNFDIDAFNRSLKQGRSFGTNGPVIDARLIDGVTEHPFSMTTIRPSGQARLSIRVTAAPWVPVQEIRILVNGEVKKTIGGLPGITDPFDTLPQAARFVGEVPLDELTAGVTGDAWIVVEAGRELMLAGDLGGGLDGEQDGMVDTTDNNGDGVVDAADVKEGSKIGPLADPPKPARGEPGYEFGAITNGYSAAFTNPFILDLDGDGVFTAPGVKGGN</sequence>
<organism evidence="1 2">
    <name type="scientific">Archangium gephyra</name>
    <dbReference type="NCBI Taxonomy" id="48"/>
    <lineage>
        <taxon>Bacteria</taxon>
        <taxon>Pseudomonadati</taxon>
        <taxon>Myxococcota</taxon>
        <taxon>Myxococcia</taxon>
        <taxon>Myxococcales</taxon>
        <taxon>Cystobacterineae</taxon>
        <taxon>Archangiaceae</taxon>
        <taxon>Archangium</taxon>
    </lineage>
</organism>
<gene>
    <name evidence="1" type="ORF">DI536_11655</name>
</gene>
<reference evidence="1 2" key="1">
    <citation type="submission" date="2017-08" db="EMBL/GenBank/DDBJ databases">
        <title>Infants hospitalized years apart are colonized by the same room-sourced microbial strains.</title>
        <authorList>
            <person name="Brooks B."/>
            <person name="Olm M.R."/>
            <person name="Firek B.A."/>
            <person name="Baker R."/>
            <person name="Thomas B.C."/>
            <person name="Morowitz M.J."/>
            <person name="Banfield J.F."/>
        </authorList>
    </citation>
    <scope>NUCLEOTIDE SEQUENCE [LARGE SCALE GENOMIC DNA]</scope>
    <source>
        <strain evidence="1">S2_003_000_R2_14</strain>
    </source>
</reference>
<dbReference type="PROSITE" id="PS00018">
    <property type="entry name" value="EF_HAND_1"/>
    <property type="match status" value="1"/>
</dbReference>
<dbReference type="NCBIfam" id="NF038032">
    <property type="entry name" value="CehA_McbA_metalo"/>
    <property type="match status" value="1"/>
</dbReference>